<dbReference type="PANTHER" id="PTHR32046">
    <property type="entry name" value="G DOMAIN-CONTAINING PROTEIN"/>
    <property type="match status" value="1"/>
</dbReference>
<accession>A0A9N9P5P2</accession>
<keyword evidence="1" id="KW-0175">Coiled coil</keyword>
<reference evidence="3" key="1">
    <citation type="submission" date="2021-06" db="EMBL/GenBank/DDBJ databases">
        <authorList>
            <person name="Kallberg Y."/>
            <person name="Tangrot J."/>
            <person name="Rosling A."/>
        </authorList>
    </citation>
    <scope>NUCLEOTIDE SEQUENCE</scope>
    <source>
        <strain evidence="3">FL966</strain>
    </source>
</reference>
<sequence>MAASENIIQRKALGRAAEIGLLYDVTREIFCGPSIFKKEPPLGIIKRIDIPHTDLKYEYEDSYKEKFSMLDVEAQLRISVLSGLFTLEGSGKYLSNTKNGFKSVKGSLIYKLSSVEENLNINHSDILTCFSMDALGVPGATHVVTGIKWGSTMVASFEHKNVNEKNVSQVSGILKANLEKLSPYIPVSGETLLNVEKERSDIIDHFSIKIFGDVVPDDKSLPQSFDDAKKIMAELPSYIKKYNNGKGVPIELKLYPLSKLARQLKQNITINYMIVELNEQTILRIERVFDDFLKSKKKLNDLYNDAQLISDHIPNDTFDEIEKYVRHIEIEETNIRKELADCLVEVRSGKSDISEIEQYICKFHDMLSKDSILAFIKKYKTVDEKASLMLTLKTKNVEYIKKDETINYILQINQDIEIYILLDNDEYIVGGNSSPEYIRFQDLYKDSNNILCKFFIAELKICTRIKGPGYPVILHYINGRPANDNYYFDDEEINILLLGETGVGKSTFINAFANYLIFESLEQARSGNMKVLIPSKFIITDSNYDEKTIAIGENDQNEQFENIGTSATQGCKCYVFHAANKAIKLIDTPGIGDTRGIDQDAKNFENILTHISHYRHLNGICILLKPNNARLSLVFKYCILALLTHLARSAKDNIVFCFTNSRGTFYRPGDTLTPLRKYLNDLYNVSGVEIKVQRDTTYCFDNESFRFLAAIKNNVQFEDEIKTFANSWEESVKESRRLLRHITSRSPHKVKDTLSLNNARRLVKLLIKPLEDIQPRIESYINYLGDIELELEKSNKAIEDLKMTKFDIEMVKSSRTICNMCTEDIQTDNNIQRKCNKICCDNCRVKFASKFSILFCSVIGINGICKICGCSWKLHIHTAKLAKKKCLASSGLELQINENKNKAAIRQVLIDDYQESVKDMLEESDKIIKIKRKFILFLKQNSIAIINDTVEGYLEYFINLEKNNQNSQANERIKMYEEQKTEAIKENRWIYEGSENEQNEQNEYLISLNDINELEKILYSLPICGPILYEEKLRQEYNQENEFRYAENHYNVPENTNIL</sequence>
<dbReference type="PROSITE" id="PS00675">
    <property type="entry name" value="SIGMA54_INTERACT_1"/>
    <property type="match status" value="1"/>
</dbReference>
<name>A0A9N9P5P2_9GLOM</name>
<evidence type="ECO:0000259" key="2">
    <source>
        <dbReference type="Pfam" id="PF24674"/>
    </source>
</evidence>
<proteinExistence type="predicted"/>
<organism evidence="3 4">
    <name type="scientific">Cetraspora pellucida</name>
    <dbReference type="NCBI Taxonomy" id="1433469"/>
    <lineage>
        <taxon>Eukaryota</taxon>
        <taxon>Fungi</taxon>
        <taxon>Fungi incertae sedis</taxon>
        <taxon>Mucoromycota</taxon>
        <taxon>Glomeromycotina</taxon>
        <taxon>Glomeromycetes</taxon>
        <taxon>Diversisporales</taxon>
        <taxon>Gigasporaceae</taxon>
        <taxon>Cetraspora</taxon>
    </lineage>
</organism>
<evidence type="ECO:0000313" key="4">
    <source>
        <dbReference type="Proteomes" id="UP000789759"/>
    </source>
</evidence>
<feature type="domain" description="SNTX MACPF/CDC-like" evidence="2">
    <location>
        <begin position="8"/>
        <end position="264"/>
    </location>
</feature>
<dbReference type="EMBL" id="CAJVQA010026649">
    <property type="protein sequence ID" value="CAG8789652.1"/>
    <property type="molecule type" value="Genomic_DNA"/>
</dbReference>
<dbReference type="InterPro" id="IPR027417">
    <property type="entry name" value="P-loop_NTPase"/>
</dbReference>
<protein>
    <submittedName>
        <fullName evidence="3">9112_t:CDS:1</fullName>
    </submittedName>
</protein>
<dbReference type="SUPFAM" id="SSF52540">
    <property type="entry name" value="P-loop containing nucleoside triphosphate hydrolases"/>
    <property type="match status" value="1"/>
</dbReference>
<dbReference type="InterPro" id="IPR025662">
    <property type="entry name" value="Sigma_54_int_dom_ATP-bd_1"/>
</dbReference>
<dbReference type="OrthoDB" id="8954335at2759"/>
<evidence type="ECO:0000256" key="1">
    <source>
        <dbReference type="SAM" id="Coils"/>
    </source>
</evidence>
<dbReference type="PANTHER" id="PTHR32046:SF11">
    <property type="entry name" value="IMMUNE-ASSOCIATED NUCLEOTIDE-BINDING PROTEIN 10-LIKE"/>
    <property type="match status" value="1"/>
</dbReference>
<dbReference type="Pfam" id="PF24674">
    <property type="entry name" value="MACPF_SNTX"/>
    <property type="match status" value="1"/>
</dbReference>
<dbReference type="AlphaFoldDB" id="A0A9N9P5P2"/>
<feature type="coiled-coil region" evidence="1">
    <location>
        <begin position="959"/>
        <end position="986"/>
    </location>
</feature>
<dbReference type="Gene3D" id="3.40.50.300">
    <property type="entry name" value="P-loop containing nucleotide triphosphate hydrolases"/>
    <property type="match status" value="1"/>
</dbReference>
<gene>
    <name evidence="3" type="ORF">CPELLU_LOCUS16917</name>
</gene>
<comment type="caution">
    <text evidence="3">The sequence shown here is derived from an EMBL/GenBank/DDBJ whole genome shotgun (WGS) entry which is preliminary data.</text>
</comment>
<evidence type="ECO:0000313" key="3">
    <source>
        <dbReference type="EMBL" id="CAG8789652.1"/>
    </source>
</evidence>
<dbReference type="Proteomes" id="UP000789759">
    <property type="component" value="Unassembled WGS sequence"/>
</dbReference>
<dbReference type="InterPro" id="IPR056072">
    <property type="entry name" value="SNTX_MACPF/CDC-like_dom"/>
</dbReference>
<keyword evidence="4" id="KW-1185">Reference proteome</keyword>